<reference evidence="2" key="1">
    <citation type="submission" date="2022-07" db="EMBL/GenBank/DDBJ databases">
        <title>Genome Sequence of Xylaria arbuscula.</title>
        <authorList>
            <person name="Buettner E."/>
        </authorList>
    </citation>
    <scope>NUCLEOTIDE SEQUENCE</scope>
    <source>
        <strain evidence="2">VT107</strain>
    </source>
</reference>
<proteinExistence type="predicted"/>
<evidence type="ECO:0000313" key="2">
    <source>
        <dbReference type="EMBL" id="KAJ3578352.1"/>
    </source>
</evidence>
<comment type="caution">
    <text evidence="2">The sequence shown here is derived from an EMBL/GenBank/DDBJ whole genome shotgun (WGS) entry which is preliminary data.</text>
</comment>
<feature type="compositionally biased region" description="Basic and acidic residues" evidence="1">
    <location>
        <begin position="646"/>
        <end position="664"/>
    </location>
</feature>
<dbReference type="InterPro" id="IPR018181">
    <property type="entry name" value="Heat_shock_70_CS"/>
</dbReference>
<organism evidence="2 3">
    <name type="scientific">Xylaria arbuscula</name>
    <dbReference type="NCBI Taxonomy" id="114810"/>
    <lineage>
        <taxon>Eukaryota</taxon>
        <taxon>Fungi</taxon>
        <taxon>Dikarya</taxon>
        <taxon>Ascomycota</taxon>
        <taxon>Pezizomycotina</taxon>
        <taxon>Sordariomycetes</taxon>
        <taxon>Xylariomycetidae</taxon>
        <taxon>Xylariales</taxon>
        <taxon>Xylariaceae</taxon>
        <taxon>Xylaria</taxon>
    </lineage>
</organism>
<sequence length="754" mass="84527">MGRRGASQRRPPPPDDAFLGIDLGTTSSRAVIVVPKTQQTYDVLHTTGGSSNGRFTEGEFSSTIYPIDGNVPLYNGNIIAQGRVAMSAKLSFPSLVSKKFVMELYQEGYALVLSHLELLKDDGARQRAVEGIKELFKTISRCLDTQFSGEGDEFTIRAIGLSIPAHWTLDFEDLYRSIIIETFNGFQGEIKFLTEAEALGHYLFRDHHKLIIPAKRGPGKNSKGEKYEEQDHGRSVVLVLDFGGHNMNGCIMDIVSGSQEEYPGFYHLTKAKDAGGGSEQGSDLNSSLSYHSSFKSLSNPINSKWEHYVAEECIGMMMEEGVIRSRQDVKPEQRQLILDDFNAFKKDMPESSNKKFYVSCLLRDGSKAYLPEPLDHGEIIAAHKKAFESAFQVADSMIKEAAVLSNQAARIIVTGGSIKSRLTEEKLKELCQKHGIDENNLVCIAKRGVHGLNMRVAHGAAYAIAHQLSVKEFMNRGTAFGMQLRTFGTRTHRDRDQEPWNDQASLIFSQARPHNPVRFNSNGLCECKIICDPFFRDSKSDFLLYNKCYDVLDFGRLRLGRWTFYMNIIDTDQGTSLRLQGKGIDYVNPNRVLLKKTWVFDMYTNVGANAVHLGSPDKTPYEIFGEIWKDVRPDKQETSTTSVRNEQTREGSRRMPTRNNEKKGHGVCLGNALPPMELSTIRHLPRSYSHRPTGNVIEATPRLGQDDILEEHSTENRSADSASRFTSANLTAVNQAQRVEDIIKVEPVSDDDYP</sequence>
<dbReference type="PROSITE" id="PS00297">
    <property type="entry name" value="HSP70_1"/>
    <property type="match status" value="1"/>
</dbReference>
<gene>
    <name evidence="2" type="ORF">NPX13_g2207</name>
</gene>
<accession>A0A9W8NKU5</accession>
<name>A0A9W8NKU5_9PEZI</name>
<dbReference type="SUPFAM" id="SSF53067">
    <property type="entry name" value="Actin-like ATPase domain"/>
    <property type="match status" value="1"/>
</dbReference>
<keyword evidence="3" id="KW-1185">Reference proteome</keyword>
<evidence type="ECO:0000256" key="1">
    <source>
        <dbReference type="SAM" id="MobiDB-lite"/>
    </source>
</evidence>
<dbReference type="AlphaFoldDB" id="A0A9W8NKU5"/>
<dbReference type="Gene3D" id="3.90.640.10">
    <property type="entry name" value="Actin, Chain A, domain 4"/>
    <property type="match status" value="1"/>
</dbReference>
<feature type="region of interest" description="Disordered" evidence="1">
    <location>
        <begin position="634"/>
        <end position="667"/>
    </location>
</feature>
<evidence type="ECO:0000313" key="3">
    <source>
        <dbReference type="Proteomes" id="UP001148614"/>
    </source>
</evidence>
<dbReference type="EMBL" id="JANPWZ010000227">
    <property type="protein sequence ID" value="KAJ3578352.1"/>
    <property type="molecule type" value="Genomic_DNA"/>
</dbReference>
<protein>
    <submittedName>
        <fullName evidence="2">Uncharacterized protein</fullName>
    </submittedName>
</protein>
<dbReference type="InterPro" id="IPR043129">
    <property type="entry name" value="ATPase_NBD"/>
</dbReference>
<dbReference type="Proteomes" id="UP001148614">
    <property type="component" value="Unassembled WGS sequence"/>
</dbReference>
<dbReference type="Gene3D" id="3.30.420.40">
    <property type="match status" value="2"/>
</dbReference>